<dbReference type="RefSeq" id="WP_020968068.1">
    <property type="nucleotide sequence ID" value="NZ_BHXB01000001.1"/>
</dbReference>
<dbReference type="Proteomes" id="UP001230933">
    <property type="component" value="Chromosome"/>
</dbReference>
<sequence>MSKAPVRPAASVENFERLQRDPLFEDLAELIAEVLSYAFDAPAAVEIEQWTISCLPSTNRSAERHRLFTLNIGPMEILSVECHLVGGKPIEHVMSVYVSSSALESRTGCSIEELDAKHDLVAIRRTELASADGDGTVIDCSLEDSDALEQFALLPVDVTTVRPLAEHLVAKGKGPFRQYHNSGFAKYVLERSLDHG</sequence>
<evidence type="ECO:0000313" key="3">
    <source>
        <dbReference type="EMBL" id="WGV49845.1"/>
    </source>
</evidence>
<dbReference type="EMBL" id="MRBO01000387">
    <property type="protein sequence ID" value="KAB2584960.1"/>
    <property type="molecule type" value="Genomic_DNA"/>
</dbReference>
<dbReference type="Proteomes" id="UP000325576">
    <property type="component" value="Unassembled WGS sequence"/>
</dbReference>
<reference evidence="2 5" key="2">
    <citation type="submission" date="2020-12" db="EMBL/GenBank/DDBJ databases">
        <title>Draft genome sequence of furan degrading bacterial strain FUR100.</title>
        <authorList>
            <person name="Woiski C."/>
        </authorList>
    </citation>
    <scope>NUCLEOTIDE SEQUENCE [LARGE SCALE GENOMIC DNA]</scope>
    <source>
        <strain evidence="2 5">FUR100</strain>
    </source>
</reference>
<accession>A0A0C2VU80</accession>
<protein>
    <submittedName>
        <fullName evidence="1">Uncharacterized protein</fullName>
    </submittedName>
</protein>
<reference evidence="3" key="3">
    <citation type="submission" date="2023-08" db="EMBL/GenBank/DDBJ databases">
        <title>Isolation and Characterization of Rhodococcus erythropolis MGMM8.</title>
        <authorList>
            <person name="Diabankana R.G.C."/>
            <person name="Afordoanyi D.M."/>
            <person name="Validov S.Z."/>
        </authorList>
    </citation>
    <scope>NUCLEOTIDE SEQUENCE</scope>
    <source>
        <strain evidence="3">MGMM8</strain>
    </source>
</reference>
<dbReference type="EMBL" id="CP124545">
    <property type="protein sequence ID" value="WGV49845.1"/>
    <property type="molecule type" value="Genomic_DNA"/>
</dbReference>
<dbReference type="Proteomes" id="UP000627573">
    <property type="component" value="Unassembled WGS sequence"/>
</dbReference>
<gene>
    <name evidence="1" type="ORF">BS297_12850</name>
    <name evidence="2" type="ORF">I3517_11825</name>
    <name evidence="3" type="ORF">QIE55_00985</name>
</gene>
<reference evidence="1 4" key="1">
    <citation type="journal article" date="2017" name="Poromechanics V (2013)">
        <title>Genomic Characterization of the Arsenic-Tolerant Actinobacterium, &lt;i&gt;Rhodococcus erythropolis&lt;/i&gt; S43.</title>
        <authorList>
            <person name="Retamal-Morales G."/>
            <person name="Mehnert M."/>
            <person name="Schwabe R."/>
            <person name="Tischler D."/>
            <person name="Schloemann M."/>
            <person name="Levican G.J."/>
        </authorList>
    </citation>
    <scope>NUCLEOTIDE SEQUENCE [LARGE SCALE GENOMIC DNA]</scope>
    <source>
        <strain evidence="1 4">S43</strain>
    </source>
</reference>
<name>A0A0C2VU80_RHOER</name>
<dbReference type="EMBL" id="JAECSB010000035">
    <property type="protein sequence ID" value="MBH5143308.1"/>
    <property type="molecule type" value="Genomic_DNA"/>
</dbReference>
<evidence type="ECO:0000313" key="2">
    <source>
        <dbReference type="EMBL" id="MBH5143308.1"/>
    </source>
</evidence>
<keyword evidence="5" id="KW-1185">Reference proteome</keyword>
<dbReference type="AlphaFoldDB" id="A0A0C2VU80"/>
<evidence type="ECO:0000313" key="1">
    <source>
        <dbReference type="EMBL" id="KAB2584960.1"/>
    </source>
</evidence>
<organism evidence="1 4">
    <name type="scientific">Rhodococcus erythropolis</name>
    <name type="common">Arthrobacter picolinophilus</name>
    <dbReference type="NCBI Taxonomy" id="1833"/>
    <lineage>
        <taxon>Bacteria</taxon>
        <taxon>Bacillati</taxon>
        <taxon>Actinomycetota</taxon>
        <taxon>Actinomycetes</taxon>
        <taxon>Mycobacteriales</taxon>
        <taxon>Nocardiaceae</taxon>
        <taxon>Rhodococcus</taxon>
        <taxon>Rhodococcus erythropolis group</taxon>
    </lineage>
</organism>
<proteinExistence type="predicted"/>
<evidence type="ECO:0000313" key="4">
    <source>
        <dbReference type="Proteomes" id="UP000325576"/>
    </source>
</evidence>
<evidence type="ECO:0000313" key="5">
    <source>
        <dbReference type="Proteomes" id="UP000627573"/>
    </source>
</evidence>